<comment type="subunit">
    <text evidence="4">Hexamer formed by 3 homodimers.</text>
</comment>
<comment type="catalytic activity">
    <reaction evidence="10">
        <text>nicotinate beta-D-ribonucleotide + CO2 + diphosphate = quinolinate + 5-phospho-alpha-D-ribose 1-diphosphate + 2 H(+)</text>
        <dbReference type="Rhea" id="RHEA:12733"/>
        <dbReference type="ChEBI" id="CHEBI:15378"/>
        <dbReference type="ChEBI" id="CHEBI:16526"/>
        <dbReference type="ChEBI" id="CHEBI:29959"/>
        <dbReference type="ChEBI" id="CHEBI:33019"/>
        <dbReference type="ChEBI" id="CHEBI:57502"/>
        <dbReference type="ChEBI" id="CHEBI:58017"/>
        <dbReference type="EC" id="2.4.2.19"/>
    </reaction>
</comment>
<gene>
    <name evidence="15" type="primary">nadC</name>
    <name evidence="15" type="ORF">CCAX7_41960</name>
</gene>
<dbReference type="OrthoDB" id="9782546at2"/>
<dbReference type="SUPFAM" id="SSF51690">
    <property type="entry name" value="Nicotinate/Quinolinate PRTase C-terminal domain-like"/>
    <property type="match status" value="1"/>
</dbReference>
<dbReference type="EMBL" id="AP025739">
    <property type="protein sequence ID" value="BDI32145.1"/>
    <property type="molecule type" value="Genomic_DNA"/>
</dbReference>
<dbReference type="FunFam" id="3.90.1170.20:FF:000001">
    <property type="entry name" value="Nicotinate-nucleotide diphosphorylase (Carboxylating)"/>
    <property type="match status" value="1"/>
</dbReference>
<keyword evidence="6" id="KW-0662">Pyridine nucleotide biosynthesis</keyword>
<dbReference type="Gene3D" id="3.20.20.70">
    <property type="entry name" value="Aldolase class I"/>
    <property type="match status" value="1"/>
</dbReference>
<comment type="similarity">
    <text evidence="3 12">Belongs to the NadC/ModD family.</text>
</comment>
<dbReference type="PANTHER" id="PTHR32179:SF3">
    <property type="entry name" value="NICOTINATE-NUCLEOTIDE PYROPHOSPHORYLASE [CARBOXYLATING]"/>
    <property type="match status" value="1"/>
</dbReference>
<dbReference type="Gene3D" id="3.90.1170.20">
    <property type="entry name" value="Quinolinate phosphoribosyl transferase, N-terminal domain"/>
    <property type="match status" value="1"/>
</dbReference>
<evidence type="ECO:0000313" key="15">
    <source>
        <dbReference type="EMBL" id="BDI32145.1"/>
    </source>
</evidence>
<dbReference type="Pfam" id="PF01729">
    <property type="entry name" value="QRPTase_C"/>
    <property type="match status" value="1"/>
</dbReference>
<dbReference type="InterPro" id="IPR027277">
    <property type="entry name" value="NadC/ModD"/>
</dbReference>
<evidence type="ECO:0000256" key="4">
    <source>
        <dbReference type="ARBA" id="ARBA00011218"/>
    </source>
</evidence>
<dbReference type="GO" id="GO:0034213">
    <property type="term" value="P:quinolinate catabolic process"/>
    <property type="evidence" value="ECO:0007669"/>
    <property type="project" value="TreeGrafter"/>
</dbReference>
<evidence type="ECO:0000256" key="11">
    <source>
        <dbReference type="ARBA" id="ARBA00069173"/>
    </source>
</evidence>
<evidence type="ECO:0000313" key="16">
    <source>
        <dbReference type="Proteomes" id="UP000287394"/>
    </source>
</evidence>
<evidence type="ECO:0000256" key="1">
    <source>
        <dbReference type="ARBA" id="ARBA00003237"/>
    </source>
</evidence>
<dbReference type="EC" id="2.4.2.19" evidence="5"/>
<dbReference type="SUPFAM" id="SSF54675">
    <property type="entry name" value="Nicotinate/Quinolinate PRTase N-terminal domain-like"/>
    <property type="match status" value="1"/>
</dbReference>
<evidence type="ECO:0000259" key="13">
    <source>
        <dbReference type="Pfam" id="PF01729"/>
    </source>
</evidence>
<dbReference type="InterPro" id="IPR013785">
    <property type="entry name" value="Aldolase_TIM"/>
</dbReference>
<evidence type="ECO:0000256" key="9">
    <source>
        <dbReference type="ARBA" id="ARBA00033102"/>
    </source>
</evidence>
<dbReference type="AlphaFoldDB" id="A0A402CY01"/>
<organism evidence="15 16">
    <name type="scientific">Capsulimonas corticalis</name>
    <dbReference type="NCBI Taxonomy" id="2219043"/>
    <lineage>
        <taxon>Bacteria</taxon>
        <taxon>Bacillati</taxon>
        <taxon>Armatimonadota</taxon>
        <taxon>Armatimonadia</taxon>
        <taxon>Capsulimonadales</taxon>
        <taxon>Capsulimonadaceae</taxon>
        <taxon>Capsulimonas</taxon>
    </lineage>
</organism>
<dbReference type="FunCoup" id="A0A402CY01">
    <property type="interactions" value="365"/>
</dbReference>
<evidence type="ECO:0000256" key="8">
    <source>
        <dbReference type="ARBA" id="ARBA00022679"/>
    </source>
</evidence>
<dbReference type="RefSeq" id="WP_119322161.1">
    <property type="nucleotide sequence ID" value="NZ_AP025739.1"/>
</dbReference>
<evidence type="ECO:0000256" key="2">
    <source>
        <dbReference type="ARBA" id="ARBA00004893"/>
    </source>
</evidence>
<evidence type="ECO:0000256" key="12">
    <source>
        <dbReference type="PIRNR" id="PIRNR006250"/>
    </source>
</evidence>
<dbReference type="CDD" id="cd01572">
    <property type="entry name" value="QPRTase"/>
    <property type="match status" value="1"/>
</dbReference>
<dbReference type="Pfam" id="PF02749">
    <property type="entry name" value="QRPTase_N"/>
    <property type="match status" value="1"/>
</dbReference>
<feature type="domain" description="Quinolinate phosphoribosyl transferase N-terminal" evidence="14">
    <location>
        <begin position="24"/>
        <end position="110"/>
    </location>
</feature>
<dbReference type="GO" id="GO:0004514">
    <property type="term" value="F:nicotinate-nucleotide diphosphorylase (carboxylating) activity"/>
    <property type="evidence" value="ECO:0007669"/>
    <property type="project" value="UniProtKB-EC"/>
</dbReference>
<comment type="pathway">
    <text evidence="2">Cofactor biosynthesis; NAD(+) biosynthesis; nicotinate D-ribonucleotide from quinolinate: step 1/1.</text>
</comment>
<dbReference type="InterPro" id="IPR037128">
    <property type="entry name" value="Quinolinate_PRibosylTase_N_sf"/>
</dbReference>
<dbReference type="PANTHER" id="PTHR32179">
    <property type="entry name" value="NICOTINATE-NUCLEOTIDE PYROPHOSPHORYLASE [CARBOXYLATING]"/>
    <property type="match status" value="1"/>
</dbReference>
<evidence type="ECO:0000256" key="6">
    <source>
        <dbReference type="ARBA" id="ARBA00022642"/>
    </source>
</evidence>
<name>A0A402CY01_9BACT</name>
<dbReference type="InterPro" id="IPR036068">
    <property type="entry name" value="Nicotinate_pribotase-like_C"/>
</dbReference>
<evidence type="ECO:0000256" key="10">
    <source>
        <dbReference type="ARBA" id="ARBA00047445"/>
    </source>
</evidence>
<dbReference type="GO" id="GO:0005737">
    <property type="term" value="C:cytoplasm"/>
    <property type="evidence" value="ECO:0007669"/>
    <property type="project" value="TreeGrafter"/>
</dbReference>
<dbReference type="NCBIfam" id="TIGR00078">
    <property type="entry name" value="nadC"/>
    <property type="match status" value="1"/>
</dbReference>
<dbReference type="InterPro" id="IPR002638">
    <property type="entry name" value="Quinolinate_PRibosylTrfase_C"/>
</dbReference>
<keyword evidence="7 12" id="KW-0328">Glycosyltransferase</keyword>
<proteinExistence type="inferred from homology"/>
<reference evidence="15 16" key="1">
    <citation type="journal article" date="2019" name="Int. J. Syst. Evol. Microbiol.">
        <title>Capsulimonas corticalis gen. nov., sp. nov., an aerobic capsulated bacterium, of a novel bacterial order, Capsulimonadales ord. nov., of the class Armatimonadia of the phylum Armatimonadetes.</title>
        <authorList>
            <person name="Li J."/>
            <person name="Kudo C."/>
            <person name="Tonouchi A."/>
        </authorList>
    </citation>
    <scope>NUCLEOTIDE SEQUENCE [LARGE SCALE GENOMIC DNA]</scope>
    <source>
        <strain evidence="15 16">AX-7</strain>
    </source>
</reference>
<dbReference type="KEGG" id="ccot:CCAX7_41960"/>
<dbReference type="PIRSF" id="PIRSF006250">
    <property type="entry name" value="NadC_ModD"/>
    <property type="match status" value="1"/>
</dbReference>
<dbReference type="Proteomes" id="UP000287394">
    <property type="component" value="Chromosome"/>
</dbReference>
<evidence type="ECO:0000256" key="5">
    <source>
        <dbReference type="ARBA" id="ARBA00011944"/>
    </source>
</evidence>
<dbReference type="GO" id="GO:0009435">
    <property type="term" value="P:NAD+ biosynthetic process"/>
    <property type="evidence" value="ECO:0007669"/>
    <property type="project" value="UniProtKB-UniPathway"/>
</dbReference>
<protein>
    <recommendedName>
        <fullName evidence="11">Probable nicotinate-nucleotide pyrophosphorylase [carboxylating]</fullName>
        <ecNumber evidence="5">2.4.2.19</ecNumber>
    </recommendedName>
    <alternativeName>
        <fullName evidence="9">Quinolinate phosphoribosyltransferase [decarboxylating]</fullName>
    </alternativeName>
</protein>
<evidence type="ECO:0000256" key="3">
    <source>
        <dbReference type="ARBA" id="ARBA00009400"/>
    </source>
</evidence>
<dbReference type="FunFam" id="3.20.20.70:FF:000030">
    <property type="entry name" value="Nicotinate-nucleotide pyrophosphorylase, carboxylating"/>
    <property type="match status" value="1"/>
</dbReference>
<keyword evidence="16" id="KW-1185">Reference proteome</keyword>
<comment type="function">
    <text evidence="1">Involved in the catabolism of quinolinic acid (QA).</text>
</comment>
<accession>A0A402CY01</accession>
<evidence type="ECO:0000259" key="14">
    <source>
        <dbReference type="Pfam" id="PF02749"/>
    </source>
</evidence>
<evidence type="ECO:0000256" key="7">
    <source>
        <dbReference type="ARBA" id="ARBA00022676"/>
    </source>
</evidence>
<keyword evidence="8 12" id="KW-0808">Transferase</keyword>
<dbReference type="InterPro" id="IPR004393">
    <property type="entry name" value="NadC"/>
</dbReference>
<feature type="domain" description="Quinolinate phosphoribosyl transferase C-terminal" evidence="13">
    <location>
        <begin position="112"/>
        <end position="277"/>
    </location>
</feature>
<dbReference type="InterPro" id="IPR022412">
    <property type="entry name" value="Quinolinate_PRibosylTrfase_N"/>
</dbReference>
<sequence>MDIPEFLFEPIVRAALTEDIGAGDITTTVCIPAGTTASATVLAKSPGVVAGLAVGALAFRLLDPNARWEALAEDGAKVGAGRHAIARVSGDARALLTAERVALNFMQRMSGVATVTARYVDLVAGTKARIIDTRKTTPGLRVLEKYAVRVGGGVNHRLGLYDCVLIKDNHIKAAGGITAAVTAARAQAPHTMKVEVEASTIPQVREALACGADIILLDNMGLNLLRESVEIIGGRAITEASGGLNESTVAAVAATGVDVLSIGALTHSAPAMDISLDFAE</sequence>